<feature type="transmembrane region" description="Helical" evidence="6">
    <location>
        <begin position="14"/>
        <end position="34"/>
    </location>
</feature>
<dbReference type="GO" id="GO:0016020">
    <property type="term" value="C:membrane"/>
    <property type="evidence" value="ECO:0007669"/>
    <property type="project" value="UniProtKB-SubCell"/>
</dbReference>
<protein>
    <submittedName>
        <fullName evidence="8">Nucleotide/sugar transporter family</fullName>
    </submittedName>
</protein>
<keyword evidence="4 6" id="KW-0472">Membrane</keyword>
<feature type="compositionally biased region" description="Basic and acidic residues" evidence="5">
    <location>
        <begin position="352"/>
        <end position="364"/>
    </location>
</feature>
<keyword evidence="8" id="KW-0762">Sugar transport</keyword>
<feature type="domain" description="Sugar phosphate transporter" evidence="7">
    <location>
        <begin position="13"/>
        <end position="304"/>
    </location>
</feature>
<dbReference type="EMBL" id="DF237581">
    <property type="protein sequence ID" value="GAQ90366.1"/>
    <property type="molecule type" value="Genomic_DNA"/>
</dbReference>
<keyword evidence="3 6" id="KW-1133">Transmembrane helix</keyword>
<reference evidence="8 9" key="1">
    <citation type="journal article" date="2014" name="Nat. Commun.">
        <title>Klebsormidium flaccidum genome reveals primary factors for plant terrestrial adaptation.</title>
        <authorList>
            <person name="Hori K."/>
            <person name="Maruyama F."/>
            <person name="Fujisawa T."/>
            <person name="Togashi T."/>
            <person name="Yamamoto N."/>
            <person name="Seo M."/>
            <person name="Sato S."/>
            <person name="Yamada T."/>
            <person name="Mori H."/>
            <person name="Tajima N."/>
            <person name="Moriyama T."/>
            <person name="Ikeuchi M."/>
            <person name="Watanabe M."/>
            <person name="Wada H."/>
            <person name="Kobayashi K."/>
            <person name="Saito M."/>
            <person name="Masuda T."/>
            <person name="Sasaki-Sekimoto Y."/>
            <person name="Mashiguchi K."/>
            <person name="Awai K."/>
            <person name="Shimojima M."/>
            <person name="Masuda S."/>
            <person name="Iwai M."/>
            <person name="Nobusawa T."/>
            <person name="Narise T."/>
            <person name="Kondo S."/>
            <person name="Saito H."/>
            <person name="Sato R."/>
            <person name="Murakawa M."/>
            <person name="Ihara Y."/>
            <person name="Oshima-Yamada Y."/>
            <person name="Ohtaka K."/>
            <person name="Satoh M."/>
            <person name="Sonobe K."/>
            <person name="Ishii M."/>
            <person name="Ohtani R."/>
            <person name="Kanamori-Sato M."/>
            <person name="Honoki R."/>
            <person name="Miyazaki D."/>
            <person name="Mochizuki H."/>
            <person name="Umetsu J."/>
            <person name="Higashi K."/>
            <person name="Shibata D."/>
            <person name="Kamiya Y."/>
            <person name="Sato N."/>
            <person name="Nakamura Y."/>
            <person name="Tabata S."/>
            <person name="Ida S."/>
            <person name="Kurokawa K."/>
            <person name="Ohta H."/>
        </authorList>
    </citation>
    <scope>NUCLEOTIDE SEQUENCE [LARGE SCALE GENOMIC DNA]</scope>
    <source>
        <strain evidence="8 9">NIES-2285</strain>
    </source>
</reference>
<evidence type="ECO:0000313" key="8">
    <source>
        <dbReference type="EMBL" id="GAQ90366.1"/>
    </source>
</evidence>
<feature type="transmembrane region" description="Helical" evidence="6">
    <location>
        <begin position="104"/>
        <end position="127"/>
    </location>
</feature>
<feature type="transmembrane region" description="Helical" evidence="6">
    <location>
        <begin position="139"/>
        <end position="157"/>
    </location>
</feature>
<dbReference type="OMA" id="LFWEVPK"/>
<sequence length="364" mass="39894">MAQEMGPGKTFRTAAYLIAYIVLSGGVIFFNKFILSKDYYNFPYPIGLTMLHMAFSSVLCFLVVRVFKFVPLQQPMSTEVYVQSFVPIALLFATTLWLGNTAFMFISVAFSQMLKALMPVAVFLVGVAFKVDVLRLDTLLNMAVISGGVLVASYGEIQFDVVGLVYQVGSVVSEALRLVLTQILLQRKGIKMDPITIMYYMSPCSLLSLFVPWLFLERPAMMATRGHVLLSPGVMVANSVATFALNVSVFLAIQNTSALTIRVASVVKDWLVVFISAVLFADTILTPLNIVGYAIAIAGVVYYNRSRMLEAQQESAREAAKEASGPGPPSNLRSPAGARKHVPGDDEVQLLEEARRMEDPGDKS</sequence>
<feature type="transmembrane region" description="Helical" evidence="6">
    <location>
        <begin position="79"/>
        <end position="98"/>
    </location>
</feature>
<name>A0A1Y1INK6_KLENI</name>
<dbReference type="OrthoDB" id="6418713at2759"/>
<evidence type="ECO:0000313" key="9">
    <source>
        <dbReference type="Proteomes" id="UP000054558"/>
    </source>
</evidence>
<evidence type="ECO:0000256" key="3">
    <source>
        <dbReference type="ARBA" id="ARBA00022989"/>
    </source>
</evidence>
<evidence type="ECO:0000256" key="5">
    <source>
        <dbReference type="SAM" id="MobiDB-lite"/>
    </source>
</evidence>
<accession>A0A1Y1INK6</accession>
<feature type="region of interest" description="Disordered" evidence="5">
    <location>
        <begin position="314"/>
        <end position="364"/>
    </location>
</feature>
<organism evidence="8 9">
    <name type="scientific">Klebsormidium nitens</name>
    <name type="common">Green alga</name>
    <name type="synonym">Ulothrix nitens</name>
    <dbReference type="NCBI Taxonomy" id="105231"/>
    <lineage>
        <taxon>Eukaryota</taxon>
        <taxon>Viridiplantae</taxon>
        <taxon>Streptophyta</taxon>
        <taxon>Klebsormidiophyceae</taxon>
        <taxon>Klebsormidiales</taxon>
        <taxon>Klebsormidiaceae</taxon>
        <taxon>Klebsormidium</taxon>
    </lineage>
</organism>
<keyword evidence="8" id="KW-0813">Transport</keyword>
<evidence type="ECO:0000256" key="2">
    <source>
        <dbReference type="ARBA" id="ARBA00022692"/>
    </source>
</evidence>
<gene>
    <name evidence="8" type="ORF">KFL_006320050</name>
</gene>
<keyword evidence="9" id="KW-1185">Reference proteome</keyword>
<dbReference type="Proteomes" id="UP000054558">
    <property type="component" value="Unassembled WGS sequence"/>
</dbReference>
<dbReference type="InterPro" id="IPR050186">
    <property type="entry name" value="TPT_transporter"/>
</dbReference>
<feature type="transmembrane region" description="Helical" evidence="6">
    <location>
        <begin position="46"/>
        <end position="67"/>
    </location>
</feature>
<feature type="transmembrane region" description="Helical" evidence="6">
    <location>
        <begin position="228"/>
        <end position="252"/>
    </location>
</feature>
<dbReference type="GO" id="GO:0055085">
    <property type="term" value="P:transmembrane transport"/>
    <property type="evidence" value="ECO:0000318"/>
    <property type="project" value="GO_Central"/>
</dbReference>
<dbReference type="GO" id="GO:0015297">
    <property type="term" value="F:antiporter activity"/>
    <property type="evidence" value="ECO:0000318"/>
    <property type="project" value="GO_Central"/>
</dbReference>
<dbReference type="AlphaFoldDB" id="A0A1Y1INK6"/>
<keyword evidence="2 6" id="KW-0812">Transmembrane</keyword>
<evidence type="ECO:0000256" key="4">
    <source>
        <dbReference type="ARBA" id="ARBA00023136"/>
    </source>
</evidence>
<evidence type="ECO:0000256" key="6">
    <source>
        <dbReference type="SAM" id="Phobius"/>
    </source>
</evidence>
<dbReference type="PANTHER" id="PTHR11132">
    <property type="entry name" value="SOLUTE CARRIER FAMILY 35"/>
    <property type="match status" value="1"/>
</dbReference>
<evidence type="ECO:0000259" key="7">
    <source>
        <dbReference type="Pfam" id="PF03151"/>
    </source>
</evidence>
<evidence type="ECO:0000256" key="1">
    <source>
        <dbReference type="ARBA" id="ARBA00004141"/>
    </source>
</evidence>
<dbReference type="GO" id="GO:0005794">
    <property type="term" value="C:Golgi apparatus"/>
    <property type="evidence" value="ECO:0000318"/>
    <property type="project" value="GO_Central"/>
</dbReference>
<feature type="transmembrane region" description="Helical" evidence="6">
    <location>
        <begin position="284"/>
        <end position="303"/>
    </location>
</feature>
<feature type="transmembrane region" description="Helical" evidence="6">
    <location>
        <begin position="197"/>
        <end position="216"/>
    </location>
</feature>
<comment type="subcellular location">
    <subcellularLocation>
        <location evidence="1">Membrane</location>
        <topology evidence="1">Multi-pass membrane protein</topology>
    </subcellularLocation>
</comment>
<dbReference type="InterPro" id="IPR004853">
    <property type="entry name" value="Sugar_P_trans_dom"/>
</dbReference>
<dbReference type="Pfam" id="PF03151">
    <property type="entry name" value="TPT"/>
    <property type="match status" value="1"/>
</dbReference>
<proteinExistence type="predicted"/>